<name>A0A561UKC9_9ACTN</name>
<dbReference type="RefSeq" id="WP_145906017.1">
    <property type="nucleotide sequence ID" value="NZ_BAAAMZ010000021.1"/>
</dbReference>
<accession>A0A561UKC9</accession>
<feature type="compositionally biased region" description="Low complexity" evidence="1">
    <location>
        <begin position="196"/>
        <end position="209"/>
    </location>
</feature>
<sequence length="217" mass="23698">MTDTWTTPVPAPRKPLHKRRGCLSAIAVVALLLGLGRWAYVDGYGPQTQREHYSASSTQVKGYLDRAMQATTAATTPALSFDAPTYEVYRQNRYPDGEISNISTVFCRFAVTTRIAPAKVQVLVGQVSTAWQRISLQPVKQSGPDGSTVTELTTTTSDLVTLLLVVEKPPAAADYLTVRVVMTYYDVRYQPAHDYGTPTPASGAPTAATLDDPYWSH</sequence>
<evidence type="ECO:0000256" key="1">
    <source>
        <dbReference type="SAM" id="MobiDB-lite"/>
    </source>
</evidence>
<dbReference type="EMBL" id="VIWT01000001">
    <property type="protein sequence ID" value="TWF99822.1"/>
    <property type="molecule type" value="Genomic_DNA"/>
</dbReference>
<keyword evidence="2" id="KW-0812">Transmembrane</keyword>
<keyword evidence="2" id="KW-0472">Membrane</keyword>
<reference evidence="3 4" key="1">
    <citation type="submission" date="2019-06" db="EMBL/GenBank/DDBJ databases">
        <title>Sequencing the genomes of 1000 actinobacteria strains.</title>
        <authorList>
            <person name="Klenk H.-P."/>
        </authorList>
    </citation>
    <scope>NUCLEOTIDE SEQUENCE [LARGE SCALE GENOMIC DNA]</scope>
    <source>
        <strain evidence="3 4">DSM 44826</strain>
    </source>
</reference>
<evidence type="ECO:0000256" key="2">
    <source>
        <dbReference type="SAM" id="Phobius"/>
    </source>
</evidence>
<gene>
    <name evidence="3" type="ORF">FHX73_113678</name>
</gene>
<proteinExistence type="predicted"/>
<dbReference type="AlphaFoldDB" id="A0A561UKC9"/>
<comment type="caution">
    <text evidence="3">The sequence shown here is derived from an EMBL/GenBank/DDBJ whole genome shotgun (WGS) entry which is preliminary data.</text>
</comment>
<protein>
    <submittedName>
        <fullName evidence="3">Uncharacterized protein</fullName>
    </submittedName>
</protein>
<organism evidence="3 4">
    <name type="scientific">Kitasatospora viridis</name>
    <dbReference type="NCBI Taxonomy" id="281105"/>
    <lineage>
        <taxon>Bacteria</taxon>
        <taxon>Bacillati</taxon>
        <taxon>Actinomycetota</taxon>
        <taxon>Actinomycetes</taxon>
        <taxon>Kitasatosporales</taxon>
        <taxon>Streptomycetaceae</taxon>
        <taxon>Kitasatospora</taxon>
    </lineage>
</organism>
<evidence type="ECO:0000313" key="4">
    <source>
        <dbReference type="Proteomes" id="UP000317940"/>
    </source>
</evidence>
<keyword evidence="4" id="KW-1185">Reference proteome</keyword>
<feature type="region of interest" description="Disordered" evidence="1">
    <location>
        <begin position="195"/>
        <end position="217"/>
    </location>
</feature>
<evidence type="ECO:0000313" key="3">
    <source>
        <dbReference type="EMBL" id="TWF99822.1"/>
    </source>
</evidence>
<feature type="transmembrane region" description="Helical" evidence="2">
    <location>
        <begin position="21"/>
        <end position="40"/>
    </location>
</feature>
<keyword evidence="2" id="KW-1133">Transmembrane helix</keyword>
<dbReference type="Proteomes" id="UP000317940">
    <property type="component" value="Unassembled WGS sequence"/>
</dbReference>